<comment type="caution">
    <text evidence="1">The sequence shown here is derived from an EMBL/GenBank/DDBJ whole genome shotgun (WGS) entry which is preliminary data.</text>
</comment>
<evidence type="ECO:0000313" key="2">
    <source>
        <dbReference type="Proteomes" id="UP000789524"/>
    </source>
</evidence>
<dbReference type="Proteomes" id="UP000789524">
    <property type="component" value="Unassembled WGS sequence"/>
</dbReference>
<organism evidence="1 2">
    <name type="scientific">Danaus chrysippus</name>
    <name type="common">African queen</name>
    <dbReference type="NCBI Taxonomy" id="151541"/>
    <lineage>
        <taxon>Eukaryota</taxon>
        <taxon>Metazoa</taxon>
        <taxon>Ecdysozoa</taxon>
        <taxon>Arthropoda</taxon>
        <taxon>Hexapoda</taxon>
        <taxon>Insecta</taxon>
        <taxon>Pterygota</taxon>
        <taxon>Neoptera</taxon>
        <taxon>Endopterygota</taxon>
        <taxon>Lepidoptera</taxon>
        <taxon>Glossata</taxon>
        <taxon>Ditrysia</taxon>
        <taxon>Papilionoidea</taxon>
        <taxon>Nymphalidae</taxon>
        <taxon>Danainae</taxon>
        <taxon>Danaini</taxon>
        <taxon>Danaina</taxon>
        <taxon>Danaus</taxon>
        <taxon>Anosia</taxon>
    </lineage>
</organism>
<evidence type="ECO:0000313" key="1">
    <source>
        <dbReference type="EMBL" id="CAG9559029.1"/>
    </source>
</evidence>
<gene>
    <name evidence="1" type="ORF">DCHRY22_LOCUS972</name>
</gene>
<dbReference type="OrthoDB" id="6925358at2759"/>
<dbReference type="EMBL" id="CAKASE010000043">
    <property type="protein sequence ID" value="CAG9559029.1"/>
    <property type="molecule type" value="Genomic_DNA"/>
</dbReference>
<reference evidence="1" key="1">
    <citation type="submission" date="2021-09" db="EMBL/GenBank/DDBJ databases">
        <authorList>
            <person name="Martin H S."/>
        </authorList>
    </citation>
    <scope>NUCLEOTIDE SEQUENCE</scope>
</reference>
<sequence length="127" mass="15026">MDHDPLDEFINGLFSDEAHERPSDNVSPEDMEFKLPEWFDEKKYKQASFRIIVLATYDYKEQILKKARKKMELVDEYIEGLFSKDAFEQPSDTKKPEELEMKLPEWFDENEFNNSKGENLELYGGGC</sequence>
<protein>
    <submittedName>
        <fullName evidence="1">(African queen) hypothetical protein</fullName>
    </submittedName>
</protein>
<accession>A0A8J2VXR1</accession>
<name>A0A8J2VXR1_9NEOP</name>
<keyword evidence="2" id="KW-1185">Reference proteome</keyword>
<dbReference type="AlphaFoldDB" id="A0A8J2VXR1"/>
<proteinExistence type="predicted"/>